<dbReference type="InterPro" id="IPR057702">
    <property type="entry name" value="DUF7942"/>
</dbReference>
<keyword evidence="1" id="KW-0812">Transmembrane</keyword>
<feature type="transmembrane region" description="Helical" evidence="1">
    <location>
        <begin position="51"/>
        <end position="72"/>
    </location>
</feature>
<keyword evidence="1" id="KW-0472">Membrane</keyword>
<dbReference type="EMBL" id="BAAAZO010000012">
    <property type="protein sequence ID" value="GAA3636503.1"/>
    <property type="molecule type" value="Genomic_DNA"/>
</dbReference>
<organism evidence="2 3">
    <name type="scientific">Kineosporia mesophila</name>
    <dbReference type="NCBI Taxonomy" id="566012"/>
    <lineage>
        <taxon>Bacteria</taxon>
        <taxon>Bacillati</taxon>
        <taxon>Actinomycetota</taxon>
        <taxon>Actinomycetes</taxon>
        <taxon>Kineosporiales</taxon>
        <taxon>Kineosporiaceae</taxon>
        <taxon>Kineosporia</taxon>
    </lineage>
</organism>
<proteinExistence type="predicted"/>
<keyword evidence="3" id="KW-1185">Reference proteome</keyword>
<feature type="transmembrane region" description="Helical" evidence="1">
    <location>
        <begin position="78"/>
        <end position="99"/>
    </location>
</feature>
<evidence type="ECO:0000313" key="3">
    <source>
        <dbReference type="Proteomes" id="UP001501074"/>
    </source>
</evidence>
<dbReference type="NCBIfam" id="NF046119">
    <property type="entry name" value="memb_SCO4225"/>
    <property type="match status" value="1"/>
</dbReference>
<dbReference type="Pfam" id="PF25637">
    <property type="entry name" value="DUF7942"/>
    <property type="match status" value="1"/>
</dbReference>
<comment type="caution">
    <text evidence="2">The sequence shown here is derived from an EMBL/GenBank/DDBJ whole genome shotgun (WGS) entry which is preliminary data.</text>
</comment>
<name>A0ABP7AMW2_9ACTN</name>
<evidence type="ECO:0000256" key="1">
    <source>
        <dbReference type="SAM" id="Phobius"/>
    </source>
</evidence>
<accession>A0ABP7AMW2</accession>
<gene>
    <name evidence="2" type="ORF">GCM10022223_63690</name>
</gene>
<evidence type="ECO:0000313" key="2">
    <source>
        <dbReference type="EMBL" id="GAA3636503.1"/>
    </source>
</evidence>
<sequence>MIMDERTRTASVRRVVGWVAGSWISRVYLAAVVGTTVWAEWSVRTWEGSDANLAGVVPMLLTMPASLLMLPLVEVSWAFWYCGIVIGALVNAAIFHGIWRLVGRLARTTAPTASTESTTSTAARK</sequence>
<keyword evidence="1" id="KW-1133">Transmembrane helix</keyword>
<protein>
    <submittedName>
        <fullName evidence="2">Uncharacterized protein</fullName>
    </submittedName>
</protein>
<reference evidence="3" key="1">
    <citation type="journal article" date="2019" name="Int. J. Syst. Evol. Microbiol.">
        <title>The Global Catalogue of Microorganisms (GCM) 10K type strain sequencing project: providing services to taxonomists for standard genome sequencing and annotation.</title>
        <authorList>
            <consortium name="The Broad Institute Genomics Platform"/>
            <consortium name="The Broad Institute Genome Sequencing Center for Infectious Disease"/>
            <person name="Wu L."/>
            <person name="Ma J."/>
        </authorList>
    </citation>
    <scope>NUCLEOTIDE SEQUENCE [LARGE SCALE GENOMIC DNA]</scope>
    <source>
        <strain evidence="3">JCM 16902</strain>
    </source>
</reference>
<dbReference type="Proteomes" id="UP001501074">
    <property type="component" value="Unassembled WGS sequence"/>
</dbReference>